<feature type="domain" description="D-isomer specific 2-hydroxyacid dehydrogenase NAD-binding" evidence="7">
    <location>
        <begin position="134"/>
        <end position="314"/>
    </location>
</feature>
<comment type="caution">
    <text evidence="8">The sequence shown here is derived from an EMBL/GenBank/DDBJ whole genome shotgun (WGS) entry which is preliminary data.</text>
</comment>
<dbReference type="SUPFAM" id="SSF52283">
    <property type="entry name" value="Formate/glycerate dehydrogenase catalytic domain-like"/>
    <property type="match status" value="1"/>
</dbReference>
<dbReference type="GO" id="GO:0051287">
    <property type="term" value="F:NAD binding"/>
    <property type="evidence" value="ECO:0007669"/>
    <property type="project" value="InterPro"/>
</dbReference>
<dbReference type="SUPFAM" id="SSF51735">
    <property type="entry name" value="NAD(P)-binding Rossmann-fold domains"/>
    <property type="match status" value="1"/>
</dbReference>
<dbReference type="Gene3D" id="3.40.50.720">
    <property type="entry name" value="NAD(P)-binding Rossmann-like Domain"/>
    <property type="match status" value="2"/>
</dbReference>
<dbReference type="Pfam" id="PF02826">
    <property type="entry name" value="2-Hacid_dh_C"/>
    <property type="match status" value="1"/>
</dbReference>
<evidence type="ECO:0000256" key="1">
    <source>
        <dbReference type="ARBA" id="ARBA00005854"/>
    </source>
</evidence>
<feature type="domain" description="D-isomer specific 2-hydroxyacid dehydrogenase catalytic" evidence="6">
    <location>
        <begin position="41"/>
        <end position="339"/>
    </location>
</feature>
<dbReference type="FunFam" id="3.40.50.720:FF:000203">
    <property type="entry name" value="D-3-phosphoglycerate dehydrogenase (SerA)"/>
    <property type="match status" value="1"/>
</dbReference>
<name>A0A5D8QB71_9THEO</name>
<sequence>MSTKIVVVGDIFVSPDNLERAAEKLNLPDKKIVKLEWKTKDKDKFQEKALNIEKNGPESEDTAEGLLGEIKDADVLLVHFAPIPRRIIEAAEKLRFIGCCRGGFENIDIEAATEMGIPVLHVIRNAEPVAEYTVGLILSEIRNIARSHEAIKRGIWRKEFSNSNILSTIKGKNIGIVGLGHIGKLVAKKLSAFNVNLLGHDPYVIESDLKEHGIDIQMLPIEELFKESDIITIHVRLTEETEGIINHRLISLMKPTAYLINTARAGLINEADICRALEEKRIAGAALDVFWQEPIPEDHILLRLDNVTLTSHLAGDTVDAIPQSPNLLVEVVNDYIEKGKSDMIVNQIALQKKRR</sequence>
<evidence type="ECO:0000313" key="9">
    <source>
        <dbReference type="Proteomes" id="UP000322976"/>
    </source>
</evidence>
<evidence type="ECO:0000313" key="8">
    <source>
        <dbReference type="EMBL" id="TZE81036.1"/>
    </source>
</evidence>
<keyword evidence="3 5" id="KW-0560">Oxidoreductase</keyword>
<evidence type="ECO:0000256" key="3">
    <source>
        <dbReference type="ARBA" id="ARBA00023002"/>
    </source>
</evidence>
<dbReference type="InterPro" id="IPR036291">
    <property type="entry name" value="NAD(P)-bd_dom_sf"/>
</dbReference>
<dbReference type="PANTHER" id="PTHR42789">
    <property type="entry name" value="D-ISOMER SPECIFIC 2-HYDROXYACID DEHYDROGENASE FAMILY PROTEIN (AFU_ORTHOLOGUE AFUA_6G10090)"/>
    <property type="match status" value="1"/>
</dbReference>
<evidence type="ECO:0000259" key="6">
    <source>
        <dbReference type="Pfam" id="PF00389"/>
    </source>
</evidence>
<evidence type="ECO:0000259" key="7">
    <source>
        <dbReference type="Pfam" id="PF02826"/>
    </source>
</evidence>
<dbReference type="Pfam" id="PF00389">
    <property type="entry name" value="2-Hacid_dh"/>
    <property type="match status" value="1"/>
</dbReference>
<dbReference type="InterPro" id="IPR029752">
    <property type="entry name" value="D-isomer_DH_CS1"/>
</dbReference>
<dbReference type="AlphaFoldDB" id="A0A5D8QB71"/>
<dbReference type="InterPro" id="IPR050857">
    <property type="entry name" value="D-2-hydroxyacid_DH"/>
</dbReference>
<dbReference type="InterPro" id="IPR006140">
    <property type="entry name" value="D-isomer_DH_NAD-bd"/>
</dbReference>
<keyword evidence="9" id="KW-1185">Reference proteome</keyword>
<reference evidence="8 9" key="1">
    <citation type="submission" date="2019-08" db="EMBL/GenBank/DDBJ databases">
        <title>Calorimonas adulescens gen. nov., sp. nov., an anaerobic thermophilic bacterium from Sakhalin hot spring.</title>
        <authorList>
            <person name="Khomyakova M.A."/>
            <person name="Merkel A.Y."/>
            <person name="Novikov A."/>
            <person name="Bonch-Osmolovskaya E.A."/>
            <person name="Slobodkin A.I."/>
        </authorList>
    </citation>
    <scope>NUCLEOTIDE SEQUENCE [LARGE SCALE GENOMIC DNA]</scope>
    <source>
        <strain evidence="8 9">A05MB</strain>
    </source>
</reference>
<dbReference type="GO" id="GO:0008652">
    <property type="term" value="P:amino acid biosynthetic process"/>
    <property type="evidence" value="ECO:0007669"/>
    <property type="project" value="UniProtKB-KW"/>
</dbReference>
<dbReference type="CDD" id="cd12171">
    <property type="entry name" value="2-Hacid_dh_10"/>
    <property type="match status" value="1"/>
</dbReference>
<comment type="similarity">
    <text evidence="1 5">Belongs to the D-isomer specific 2-hydroxyacid dehydrogenase family.</text>
</comment>
<accession>A0A5D8QB71</accession>
<dbReference type="EMBL" id="VTPS01000019">
    <property type="protein sequence ID" value="TZE81036.1"/>
    <property type="molecule type" value="Genomic_DNA"/>
</dbReference>
<keyword evidence="4" id="KW-0520">NAD</keyword>
<dbReference type="PANTHER" id="PTHR42789:SF1">
    <property type="entry name" value="D-ISOMER SPECIFIC 2-HYDROXYACID DEHYDROGENASE FAMILY PROTEIN (AFU_ORTHOLOGUE AFUA_6G10090)"/>
    <property type="match status" value="1"/>
</dbReference>
<dbReference type="PROSITE" id="PS00065">
    <property type="entry name" value="D_2_HYDROXYACID_DH_1"/>
    <property type="match status" value="1"/>
</dbReference>
<evidence type="ECO:0000256" key="4">
    <source>
        <dbReference type="ARBA" id="ARBA00023027"/>
    </source>
</evidence>
<organism evidence="8 9">
    <name type="scientific">Calorimonas adulescens</name>
    <dbReference type="NCBI Taxonomy" id="2606906"/>
    <lineage>
        <taxon>Bacteria</taxon>
        <taxon>Bacillati</taxon>
        <taxon>Bacillota</taxon>
        <taxon>Clostridia</taxon>
        <taxon>Thermoanaerobacterales</taxon>
        <taxon>Thermoanaerobacteraceae</taxon>
        <taxon>Calorimonas</taxon>
    </lineage>
</organism>
<evidence type="ECO:0000256" key="2">
    <source>
        <dbReference type="ARBA" id="ARBA00022605"/>
    </source>
</evidence>
<dbReference type="RefSeq" id="WP_149546016.1">
    <property type="nucleotide sequence ID" value="NZ_VTPS01000019.1"/>
</dbReference>
<keyword evidence="2" id="KW-0028">Amino-acid biosynthesis</keyword>
<gene>
    <name evidence="8" type="ORF">FWJ32_11075</name>
</gene>
<dbReference type="InterPro" id="IPR006139">
    <property type="entry name" value="D-isomer_2_OHA_DH_cat_dom"/>
</dbReference>
<proteinExistence type="inferred from homology"/>
<evidence type="ECO:0000256" key="5">
    <source>
        <dbReference type="RuleBase" id="RU003719"/>
    </source>
</evidence>
<protein>
    <submittedName>
        <fullName evidence="8">2-hydroxyacid dehydrogenase</fullName>
    </submittedName>
</protein>
<dbReference type="GO" id="GO:0016616">
    <property type="term" value="F:oxidoreductase activity, acting on the CH-OH group of donors, NAD or NADP as acceptor"/>
    <property type="evidence" value="ECO:0007669"/>
    <property type="project" value="InterPro"/>
</dbReference>
<dbReference type="Proteomes" id="UP000322976">
    <property type="component" value="Unassembled WGS sequence"/>
</dbReference>